<dbReference type="SUPFAM" id="SSF53474">
    <property type="entry name" value="alpha/beta-Hydrolases"/>
    <property type="match status" value="1"/>
</dbReference>
<protein>
    <recommendedName>
        <fullName evidence="3">Alpha/beta hydrolase fold-3 domain-containing protein</fullName>
    </recommendedName>
</protein>
<dbReference type="InterPro" id="IPR002168">
    <property type="entry name" value="Lipase_GDXG_HIS_AS"/>
</dbReference>
<evidence type="ECO:0000256" key="2">
    <source>
        <dbReference type="ARBA" id="ARBA00022801"/>
    </source>
</evidence>
<dbReference type="Proteomes" id="UP000319663">
    <property type="component" value="Unassembled WGS sequence"/>
</dbReference>
<dbReference type="Gene3D" id="3.40.50.1820">
    <property type="entry name" value="alpha/beta hydrolase"/>
    <property type="match status" value="1"/>
</dbReference>
<dbReference type="OrthoDB" id="5354320at2759"/>
<reference evidence="4 5" key="1">
    <citation type="submission" date="2019-06" db="EMBL/GenBank/DDBJ databases">
        <title>Wine fermentation using esterase from Monascus purpureus.</title>
        <authorList>
            <person name="Geng C."/>
            <person name="Zhang Y."/>
        </authorList>
    </citation>
    <scope>NUCLEOTIDE SEQUENCE [LARGE SCALE GENOMIC DNA]</scope>
    <source>
        <strain evidence="4">HQ1</strain>
    </source>
</reference>
<dbReference type="PROSITE" id="PS01173">
    <property type="entry name" value="LIPASE_GDXG_HIS"/>
    <property type="match status" value="1"/>
</dbReference>
<dbReference type="InterPro" id="IPR050300">
    <property type="entry name" value="GDXG_lipolytic_enzyme"/>
</dbReference>
<proteinExistence type="inferred from homology"/>
<dbReference type="EMBL" id="VIFY01000108">
    <property type="protein sequence ID" value="TQB70433.1"/>
    <property type="molecule type" value="Genomic_DNA"/>
</dbReference>
<evidence type="ECO:0000313" key="4">
    <source>
        <dbReference type="EMBL" id="TQB70433.1"/>
    </source>
</evidence>
<comment type="caution">
    <text evidence="4">The sequence shown here is derived from an EMBL/GenBank/DDBJ whole genome shotgun (WGS) entry which is preliminary data.</text>
</comment>
<dbReference type="InterPro" id="IPR013094">
    <property type="entry name" value="AB_hydrolase_3"/>
</dbReference>
<evidence type="ECO:0000259" key="3">
    <source>
        <dbReference type="Pfam" id="PF07859"/>
    </source>
</evidence>
<accession>A0A507QRG2</accession>
<sequence length="483" mass="53476">MVSLGLLRLLFSRAPLILKRVILRGLGMSSVAGKQDMRTELTVAIVRSFMTFNLGVGTAQKKTIRDPGVKGPMWISNVTLPRPEDDVREAVLKAIEDLKTDGETYSIPDVVPVEAEWTGYRSGVNKDAPLPDISEEEKYRELRKEAPADMVILYLHGGAYFLMDPCTHRVPVSHLSKKTGAPVLSVRYRLAPQNPFPAALIDALVAYLSLISPPPGSFHQPVSADKIIIAGDSAGGNLSLALLQTILTLRRVSPMVRFHGREMPIELPAGIAAISPWCDLTRSMPSHFNNAQYDYLDPPTAPPVTEFHPMPFPPDDVWPANPPRVDLFINASTTLHPLVSPLAARKELWKNAPPVFISLGEEALADEDLILARKMYQAGAPVVVEQFEGMPHCHGLMMINTHAGRRFFKGLTGFCRDAVAGRVGSTGNLTRLGPMIQSVQEVPLDSLDLLSDEEVDERLRKSQRWRVEAERQLLSEWKERARL</sequence>
<dbReference type="PANTHER" id="PTHR48081:SF25">
    <property type="entry name" value="PUTATIVE (AFU_ORTHOLOGUE AFUA_3G11560)-RELATED"/>
    <property type="match status" value="1"/>
</dbReference>
<keyword evidence="2" id="KW-0378">Hydrolase</keyword>
<gene>
    <name evidence="4" type="ORF">MPDQ_000461</name>
</gene>
<name>A0A507QRG2_MONPU</name>
<evidence type="ECO:0000313" key="5">
    <source>
        <dbReference type="Proteomes" id="UP000319663"/>
    </source>
</evidence>
<dbReference type="InterPro" id="IPR029058">
    <property type="entry name" value="AB_hydrolase_fold"/>
</dbReference>
<dbReference type="STRING" id="5098.A0A507QRG2"/>
<dbReference type="PANTHER" id="PTHR48081">
    <property type="entry name" value="AB HYDROLASE SUPERFAMILY PROTEIN C4A8.06C"/>
    <property type="match status" value="1"/>
</dbReference>
<organism evidence="4 5">
    <name type="scientific">Monascus purpureus</name>
    <name type="common">Red mold</name>
    <name type="synonym">Monascus anka</name>
    <dbReference type="NCBI Taxonomy" id="5098"/>
    <lineage>
        <taxon>Eukaryota</taxon>
        <taxon>Fungi</taxon>
        <taxon>Dikarya</taxon>
        <taxon>Ascomycota</taxon>
        <taxon>Pezizomycotina</taxon>
        <taxon>Eurotiomycetes</taxon>
        <taxon>Eurotiomycetidae</taxon>
        <taxon>Eurotiales</taxon>
        <taxon>Aspergillaceae</taxon>
        <taxon>Monascus</taxon>
    </lineage>
</organism>
<feature type="domain" description="Alpha/beta hydrolase fold-3" evidence="3">
    <location>
        <begin position="152"/>
        <end position="393"/>
    </location>
</feature>
<dbReference type="AlphaFoldDB" id="A0A507QRG2"/>
<keyword evidence="5" id="KW-1185">Reference proteome</keyword>
<dbReference type="GO" id="GO:0016787">
    <property type="term" value="F:hydrolase activity"/>
    <property type="evidence" value="ECO:0007669"/>
    <property type="project" value="UniProtKB-KW"/>
</dbReference>
<evidence type="ECO:0000256" key="1">
    <source>
        <dbReference type="ARBA" id="ARBA00010515"/>
    </source>
</evidence>
<comment type="similarity">
    <text evidence="1">Belongs to the 'GDXG' lipolytic enzyme family.</text>
</comment>
<dbReference type="Pfam" id="PF07859">
    <property type="entry name" value="Abhydrolase_3"/>
    <property type="match status" value="1"/>
</dbReference>